<evidence type="ECO:0000313" key="2">
    <source>
        <dbReference type="EMBL" id="CAK0894792.1"/>
    </source>
</evidence>
<keyword evidence="3" id="KW-1185">Reference proteome</keyword>
<proteinExistence type="predicted"/>
<accession>A0ABN9X9R8</accession>
<keyword evidence="1" id="KW-0175">Coiled coil</keyword>
<dbReference type="EMBL" id="CAUYUJ010019948">
    <property type="protein sequence ID" value="CAK0894792.1"/>
    <property type="molecule type" value="Genomic_DNA"/>
</dbReference>
<dbReference type="CDD" id="cd07040">
    <property type="entry name" value="HP"/>
    <property type="match status" value="2"/>
</dbReference>
<evidence type="ECO:0000313" key="3">
    <source>
        <dbReference type="Proteomes" id="UP001189429"/>
    </source>
</evidence>
<comment type="caution">
    <text evidence="2">The sequence shown here is derived from an EMBL/GenBank/DDBJ whole genome shotgun (WGS) entry which is preliminary data.</text>
</comment>
<reference evidence="2" key="1">
    <citation type="submission" date="2023-10" db="EMBL/GenBank/DDBJ databases">
        <authorList>
            <person name="Chen Y."/>
            <person name="Shah S."/>
            <person name="Dougan E. K."/>
            <person name="Thang M."/>
            <person name="Chan C."/>
        </authorList>
    </citation>
    <scope>NUCLEOTIDE SEQUENCE [LARGE SCALE GENOMIC DNA]</scope>
</reference>
<evidence type="ECO:0000256" key="1">
    <source>
        <dbReference type="SAM" id="Coils"/>
    </source>
</evidence>
<gene>
    <name evidence="2" type="ORF">PCOR1329_LOCUS73736</name>
</gene>
<name>A0ABN9X9R8_9DINO</name>
<protein>
    <submittedName>
        <fullName evidence="2">Uncharacterized protein</fullName>
    </submittedName>
</protein>
<sequence length="899" mass="95620">MRGRAVALLAGAAAPGLVGGYRSAAAAGGALDGAGEAAAGGRAACSGHTETTRPVHVLYTRTGLSCANAVSSLAPSTWSPFQASVSMDDPLLTTAGANESLRLAPEVERGLRELNLTLDAVLASSLGRAVQTALLQFGGREVWSVPFAVGKSAYGAGGPHFGERVAQIEAELQGGGFGVHTRANEQWLKVFGIHQGGPADFERFLEKSFLPSLEQTVGADKPPGDPLVLAVVTHGNFLKKVQGCKALYSSGSKGSKVSRLNQVVRKVYRLTTSTPAPDCVDATPKYQLDPNPHVCYPFPAAASRFYEEDGSMVEHCRRDLGQTCLGIVQSEGLALNLVEDQMEHVHKAMVAKNELIIQQNLAVAEQQKKYDEWDHAKDGGAWWNPAGATKETVLQSLRRKQERLARSKEQLGALGDRLAAHQARACLDGGPPQPAYDLIRVAAPWLHTSNLEHQCRASFSTPMRGRAVALLAGAAAPGLVGGYRSAAAAGGALDGAGEAAAGGRAACSGHTETTRPVHVLYTRTGLSCANAVSSLAPSTWSPFQASVSMDDPLLTTAGANESLRLAPEVERGLRELNLTLDAVLASSLGRAVQTALLQFGGREVWSVPFAVGKSAYGAGGPHFGERVAQIEAELQGGGFGVHTRANEQWLKVFGIHQGGPADFERFLEKSFLPSLEQTVGADKPPGDPLVLAVVTHGNFLKKVQGCKALYSSGSKGSKVSRLNQVVRKVYRLTTSTPAPDCVDATPKYQLDPNPHVCYPFPAAASRFYEEDGSMVEHCRRDLGQTCLGIVQSEGLALNLVEDQMEHVHKAMVAKNELIIQQNLAVAEQQKKYDEWDHAKDGGAWWNPAGATKETVLQSLRRKQERLARSKEQLGALGDRLAAHQARACLDGGPPQPAYD</sequence>
<feature type="coiled-coil region" evidence="1">
    <location>
        <begin position="390"/>
        <end position="417"/>
    </location>
</feature>
<dbReference type="Proteomes" id="UP001189429">
    <property type="component" value="Unassembled WGS sequence"/>
</dbReference>
<organism evidence="2 3">
    <name type="scientific">Prorocentrum cordatum</name>
    <dbReference type="NCBI Taxonomy" id="2364126"/>
    <lineage>
        <taxon>Eukaryota</taxon>
        <taxon>Sar</taxon>
        <taxon>Alveolata</taxon>
        <taxon>Dinophyceae</taxon>
        <taxon>Prorocentrales</taxon>
        <taxon>Prorocentraceae</taxon>
        <taxon>Prorocentrum</taxon>
    </lineage>
</organism>
<feature type="coiled-coil region" evidence="1">
    <location>
        <begin position="852"/>
        <end position="879"/>
    </location>
</feature>